<organism evidence="4">
    <name type="scientific">freshwater metagenome</name>
    <dbReference type="NCBI Taxonomy" id="449393"/>
    <lineage>
        <taxon>unclassified sequences</taxon>
        <taxon>metagenomes</taxon>
        <taxon>ecological metagenomes</taxon>
    </lineage>
</organism>
<dbReference type="SUPFAM" id="SSF52151">
    <property type="entry name" value="FabD/lysophospholipase-like"/>
    <property type="match status" value="1"/>
</dbReference>
<dbReference type="Gene3D" id="3.40.1090.10">
    <property type="entry name" value="Cytosolic phospholipase A2 catalytic domain"/>
    <property type="match status" value="2"/>
</dbReference>
<keyword evidence="1" id="KW-0443">Lipid metabolism</keyword>
<dbReference type="GO" id="GO:0006629">
    <property type="term" value="P:lipid metabolic process"/>
    <property type="evidence" value="ECO:0007669"/>
    <property type="project" value="UniProtKB-KW"/>
</dbReference>
<dbReference type="EMBL" id="CAEZTR010000030">
    <property type="protein sequence ID" value="CAB4573770.1"/>
    <property type="molecule type" value="Genomic_DNA"/>
</dbReference>
<evidence type="ECO:0000313" key="3">
    <source>
        <dbReference type="EMBL" id="CAB4572177.1"/>
    </source>
</evidence>
<evidence type="ECO:0000259" key="2">
    <source>
        <dbReference type="PROSITE" id="PS51635"/>
    </source>
</evidence>
<dbReference type="InterPro" id="IPR002641">
    <property type="entry name" value="PNPLA_dom"/>
</dbReference>
<name>A0A6J6EB65_9ZZZZ</name>
<proteinExistence type="predicted"/>
<dbReference type="AlphaFoldDB" id="A0A6J6EB65"/>
<dbReference type="InterPro" id="IPR016035">
    <property type="entry name" value="Acyl_Trfase/lysoPLipase"/>
</dbReference>
<evidence type="ECO:0000313" key="4">
    <source>
        <dbReference type="EMBL" id="CAB4573770.1"/>
    </source>
</evidence>
<dbReference type="PROSITE" id="PS51635">
    <property type="entry name" value="PNPLA"/>
    <property type="match status" value="1"/>
</dbReference>
<sequence length="306" mass="31881">MTSDGLARSIDFSARSAEGIHLGVSLGGGGIFFVAWQVTYLEQLAQLGVNLKGAGRVVGTSAGSLVASILEAGNLRRFEREVSLFAKTPALVSMLAPSGSLKPSQQRALDFFVAAQTAEPELVRSIGHEALAALTPSANKMARSVSAMLLSRSWPADALHITCVDTLTGERCVITRDAGVRIERAVAASSAVPGIFSPQPIGDRRCMDGGVSGSGTHLDLLAGCDRAVILSLTTTTPTPIGAMTQAPGNFAKDVSALEASGTKVFLRSPESMDITKLMDPKSVPEAITMAKRQAAADADALREFIA</sequence>
<evidence type="ECO:0000256" key="1">
    <source>
        <dbReference type="ARBA" id="ARBA00023098"/>
    </source>
</evidence>
<protein>
    <submittedName>
        <fullName evidence="4">Unannotated protein</fullName>
    </submittedName>
</protein>
<gene>
    <name evidence="3" type="ORF">UFOPK1603_01239</name>
    <name evidence="4" type="ORF">UFOPK1711_00686</name>
</gene>
<dbReference type="Pfam" id="PF01734">
    <property type="entry name" value="Patatin"/>
    <property type="match status" value="1"/>
</dbReference>
<dbReference type="EMBL" id="CAEZTG010000119">
    <property type="protein sequence ID" value="CAB4572177.1"/>
    <property type="molecule type" value="Genomic_DNA"/>
</dbReference>
<accession>A0A6J6EB65</accession>
<reference evidence="4" key="1">
    <citation type="submission" date="2020-05" db="EMBL/GenBank/DDBJ databases">
        <authorList>
            <person name="Chiriac C."/>
            <person name="Salcher M."/>
            <person name="Ghai R."/>
            <person name="Kavagutti S V."/>
        </authorList>
    </citation>
    <scope>NUCLEOTIDE SEQUENCE</scope>
</reference>
<feature type="domain" description="PNPLA" evidence="2">
    <location>
        <begin position="25"/>
        <end position="222"/>
    </location>
</feature>